<keyword evidence="2" id="KW-1185">Reference proteome</keyword>
<evidence type="ECO:0000313" key="2">
    <source>
        <dbReference type="Proteomes" id="UP000612361"/>
    </source>
</evidence>
<dbReference type="AlphaFoldDB" id="A0A923HZE0"/>
<sequence>MQSLSPDQMLELSACWDGLMQQLQADPVQAQSCRDWLYQHYVQPERHYHQFSHILALLRYARQYRDHLANPLVVDAAIWFHDVIYDTRAKDNEAQSALQAAYWLKQFGTDAAIIDAVVACIVATAGHHVPENELAIPDLPLFLDFDLAILGQSAEVYQAYTQAIQAEYQWVPGMLYRAGRKKLLTQFLERPRLYFTDTFFELYEHSARRNIAHEIAQLTLFSWP</sequence>
<dbReference type="InterPro" id="IPR009218">
    <property type="entry name" value="HD_phosphohydro"/>
</dbReference>
<accession>A0A923HZE0</accession>
<dbReference type="RefSeq" id="WP_186880577.1">
    <property type="nucleotide sequence ID" value="NZ_JACOGG010000005.1"/>
</dbReference>
<organism evidence="1 2">
    <name type="scientific">Undibacterium rugosum</name>
    <dbReference type="NCBI Taxonomy" id="2762291"/>
    <lineage>
        <taxon>Bacteria</taxon>
        <taxon>Pseudomonadati</taxon>
        <taxon>Pseudomonadota</taxon>
        <taxon>Betaproteobacteria</taxon>
        <taxon>Burkholderiales</taxon>
        <taxon>Oxalobacteraceae</taxon>
        <taxon>Undibacterium</taxon>
    </lineage>
</organism>
<evidence type="ECO:0000313" key="1">
    <source>
        <dbReference type="EMBL" id="MBC3934979.1"/>
    </source>
</evidence>
<dbReference type="PANTHER" id="PTHR21174:SF0">
    <property type="entry name" value="HD PHOSPHOHYDROLASE FAMILY PROTEIN-RELATED"/>
    <property type="match status" value="1"/>
</dbReference>
<dbReference type="Proteomes" id="UP000612361">
    <property type="component" value="Unassembled WGS sequence"/>
</dbReference>
<comment type="caution">
    <text evidence="1">The sequence shown here is derived from an EMBL/GenBank/DDBJ whole genome shotgun (WGS) entry which is preliminary data.</text>
</comment>
<dbReference type="EMBL" id="JACOGG010000005">
    <property type="protein sequence ID" value="MBC3934979.1"/>
    <property type="molecule type" value="Genomic_DNA"/>
</dbReference>
<reference evidence="1" key="1">
    <citation type="submission" date="2020-08" db="EMBL/GenBank/DDBJ databases">
        <title>Novel species isolated from subtropical streams in China.</title>
        <authorList>
            <person name="Lu H."/>
        </authorList>
    </citation>
    <scope>NUCLEOTIDE SEQUENCE</scope>
    <source>
        <strain evidence="1">CY7W</strain>
    </source>
</reference>
<gene>
    <name evidence="1" type="ORF">H8K47_06365</name>
</gene>
<dbReference type="Gene3D" id="1.10.472.50">
    <property type="entry name" value="HD-domain/PDEase-like"/>
    <property type="match status" value="1"/>
</dbReference>
<name>A0A923HZE0_9BURK</name>
<evidence type="ECO:0008006" key="3">
    <source>
        <dbReference type="Google" id="ProtNLM"/>
    </source>
</evidence>
<dbReference type="PIRSF" id="PIRSF035170">
    <property type="entry name" value="HD_phosphohydro"/>
    <property type="match status" value="1"/>
</dbReference>
<protein>
    <recommendedName>
        <fullName evidence="3">Metal-dependent HD superfamily phosphohydrolase</fullName>
    </recommendedName>
</protein>
<dbReference type="PANTHER" id="PTHR21174">
    <property type="match status" value="1"/>
</dbReference>
<proteinExistence type="predicted"/>
<dbReference type="SUPFAM" id="SSF109604">
    <property type="entry name" value="HD-domain/PDEase-like"/>
    <property type="match status" value="1"/>
</dbReference>